<comment type="caution">
    <text evidence="1">The sequence shown here is derived from an EMBL/GenBank/DDBJ whole genome shotgun (WGS) entry which is preliminary data.</text>
</comment>
<organism evidence="1 2">
    <name type="scientific">Ceratodon purpureus</name>
    <name type="common">Fire moss</name>
    <name type="synonym">Dicranum purpureum</name>
    <dbReference type="NCBI Taxonomy" id="3225"/>
    <lineage>
        <taxon>Eukaryota</taxon>
        <taxon>Viridiplantae</taxon>
        <taxon>Streptophyta</taxon>
        <taxon>Embryophyta</taxon>
        <taxon>Bryophyta</taxon>
        <taxon>Bryophytina</taxon>
        <taxon>Bryopsida</taxon>
        <taxon>Dicranidae</taxon>
        <taxon>Pseudoditrichales</taxon>
        <taxon>Ditrichaceae</taxon>
        <taxon>Ceratodon</taxon>
    </lineage>
</organism>
<sequence length="73" mass="8567">MLNHSQAFTCLELQALWRLCVDRWVVFVDIQAVVCRYSTAEMKRKTNHAYVLGRNKHLVHLDDVEAGKQLLKR</sequence>
<reference evidence="1 2" key="1">
    <citation type="submission" date="2020-06" db="EMBL/GenBank/DDBJ databases">
        <title>WGS assembly of Ceratodon purpureus strain R40.</title>
        <authorList>
            <person name="Carey S.B."/>
            <person name="Jenkins J."/>
            <person name="Shu S."/>
            <person name="Lovell J.T."/>
            <person name="Sreedasyam A."/>
            <person name="Maumus F."/>
            <person name="Tiley G.P."/>
            <person name="Fernandez-Pozo N."/>
            <person name="Barry K."/>
            <person name="Chen C."/>
            <person name="Wang M."/>
            <person name="Lipzen A."/>
            <person name="Daum C."/>
            <person name="Saski C.A."/>
            <person name="Payton A.C."/>
            <person name="Mcbreen J.C."/>
            <person name="Conrad R.E."/>
            <person name="Kollar L.M."/>
            <person name="Olsson S."/>
            <person name="Huttunen S."/>
            <person name="Landis J.B."/>
            <person name="Wickett N.J."/>
            <person name="Johnson M.G."/>
            <person name="Rensing S.A."/>
            <person name="Grimwood J."/>
            <person name="Schmutz J."/>
            <person name="Mcdaniel S.F."/>
        </authorList>
    </citation>
    <scope>NUCLEOTIDE SEQUENCE [LARGE SCALE GENOMIC DNA]</scope>
    <source>
        <strain evidence="1 2">R40</strain>
    </source>
</reference>
<accession>A0A8T0GFF3</accession>
<gene>
    <name evidence="1" type="ORF">KC19_11G098500</name>
</gene>
<name>A0A8T0GFF3_CERPU</name>
<protein>
    <submittedName>
        <fullName evidence="1">Uncharacterized protein</fullName>
    </submittedName>
</protein>
<dbReference type="AlphaFoldDB" id="A0A8T0GFF3"/>
<evidence type="ECO:0000313" key="2">
    <source>
        <dbReference type="Proteomes" id="UP000822688"/>
    </source>
</evidence>
<evidence type="ECO:0000313" key="1">
    <source>
        <dbReference type="EMBL" id="KAG0557044.1"/>
    </source>
</evidence>
<dbReference type="Proteomes" id="UP000822688">
    <property type="component" value="Chromosome 11"/>
</dbReference>
<dbReference type="EMBL" id="CM026432">
    <property type="protein sequence ID" value="KAG0557044.1"/>
    <property type="molecule type" value="Genomic_DNA"/>
</dbReference>
<keyword evidence="2" id="KW-1185">Reference proteome</keyword>
<proteinExistence type="predicted"/>